<dbReference type="PANTHER" id="PTHR33022:SF13">
    <property type="entry name" value="UBIQUITIN-LIKE PROTEASE FAMILY PROFILE DOMAIN-CONTAINING PROTEIN"/>
    <property type="match status" value="1"/>
</dbReference>
<protein>
    <recommendedName>
        <fullName evidence="5">Ubiquitin-like protease family profile domain-containing protein</fullName>
    </recommendedName>
</protein>
<evidence type="ECO:0000256" key="2">
    <source>
        <dbReference type="ARBA" id="ARBA00022670"/>
    </source>
</evidence>
<accession>A0A2G2ZPQ5</accession>
<evidence type="ECO:0000259" key="5">
    <source>
        <dbReference type="Pfam" id="PF02902"/>
    </source>
</evidence>
<dbReference type="Gramene" id="PHT83976">
    <property type="protein sequence ID" value="PHT83976"/>
    <property type="gene ID" value="T459_12419"/>
</dbReference>
<sequence length="443" mass="51092">MEDCPSFSLGLTQLDTNPKVGFVPAIFDYEEPNFDENRSKYHNDPNKMKEIKKVAAEKSKSTIGESSRKSKKDDTARPRLPKFVYNNIRPTHEEMQSLDLQMIEGFELNDDEFEFSPETAAGRSGKRPVIDIQSQSGHDIQGFEDFSTPPPTKILKKVDYSSTLPESAQVELDAILEGIAAPVDDLSIEVVPSSEAIVNKHDIFDSQLPPDFPDEVVAVHQDAKTPAKRTRTRFKVFMSLYTTEYTSGSKAIEDQIEESKQKFAFDGFLIFNNMPRGVIEEYKQWVEKGLLKFHAKKKMNDEHYKAKLSSLEVHEIDFVFAHARTKNWFYLISQKNACWNDEFHWVLAAIALKDRRIRVYDSLSSLRNMHDRDCEVLVVGYAEYLSEGMNLPSDGFEAEYHRMHYATLLRTYGIQKAQKGYFSENDDPPRQDQEIYEFRMKIK</sequence>
<dbReference type="GO" id="GO:0008234">
    <property type="term" value="F:cysteine-type peptidase activity"/>
    <property type="evidence" value="ECO:0007669"/>
    <property type="project" value="InterPro"/>
</dbReference>
<feature type="compositionally biased region" description="Basic and acidic residues" evidence="4">
    <location>
        <begin position="53"/>
        <end position="77"/>
    </location>
</feature>
<dbReference type="EMBL" id="AYRZ02000004">
    <property type="protein sequence ID" value="PHT83976.1"/>
    <property type="molecule type" value="Genomic_DNA"/>
</dbReference>
<dbReference type="InterPro" id="IPR038765">
    <property type="entry name" value="Papain-like_cys_pep_sf"/>
</dbReference>
<reference evidence="6 7" key="1">
    <citation type="journal article" date="2014" name="Nat. Genet.">
        <title>Genome sequence of the hot pepper provides insights into the evolution of pungency in Capsicum species.</title>
        <authorList>
            <person name="Kim S."/>
            <person name="Park M."/>
            <person name="Yeom S.I."/>
            <person name="Kim Y.M."/>
            <person name="Lee J.M."/>
            <person name="Lee H.A."/>
            <person name="Seo E."/>
            <person name="Choi J."/>
            <person name="Cheong K."/>
            <person name="Kim K.T."/>
            <person name="Jung K."/>
            <person name="Lee G.W."/>
            <person name="Oh S.K."/>
            <person name="Bae C."/>
            <person name="Kim S.B."/>
            <person name="Lee H.Y."/>
            <person name="Kim S.Y."/>
            <person name="Kim M.S."/>
            <person name="Kang B.C."/>
            <person name="Jo Y.D."/>
            <person name="Yang H.B."/>
            <person name="Jeong H.J."/>
            <person name="Kang W.H."/>
            <person name="Kwon J.K."/>
            <person name="Shin C."/>
            <person name="Lim J.Y."/>
            <person name="Park J.H."/>
            <person name="Huh J.H."/>
            <person name="Kim J.S."/>
            <person name="Kim B.D."/>
            <person name="Cohen O."/>
            <person name="Paran I."/>
            <person name="Suh M.C."/>
            <person name="Lee S.B."/>
            <person name="Kim Y.K."/>
            <person name="Shin Y."/>
            <person name="Noh S.J."/>
            <person name="Park J."/>
            <person name="Seo Y.S."/>
            <person name="Kwon S.Y."/>
            <person name="Kim H.A."/>
            <person name="Park J.M."/>
            <person name="Kim H.J."/>
            <person name="Choi S.B."/>
            <person name="Bosland P.W."/>
            <person name="Reeves G."/>
            <person name="Jo S.H."/>
            <person name="Lee B.W."/>
            <person name="Cho H.T."/>
            <person name="Choi H.S."/>
            <person name="Lee M.S."/>
            <person name="Yu Y."/>
            <person name="Do Choi Y."/>
            <person name="Park B.S."/>
            <person name="van Deynze A."/>
            <person name="Ashrafi H."/>
            <person name="Hill T."/>
            <person name="Kim W.T."/>
            <person name="Pai H.S."/>
            <person name="Ahn H.K."/>
            <person name="Yeam I."/>
            <person name="Giovannoni J.J."/>
            <person name="Rose J.K."/>
            <person name="Sorensen I."/>
            <person name="Lee S.J."/>
            <person name="Kim R.W."/>
            <person name="Choi I.Y."/>
            <person name="Choi B.S."/>
            <person name="Lim J.S."/>
            <person name="Lee Y.H."/>
            <person name="Choi D."/>
        </authorList>
    </citation>
    <scope>NUCLEOTIDE SEQUENCE [LARGE SCALE GENOMIC DNA]</scope>
    <source>
        <strain evidence="7">cv. CM334</strain>
    </source>
</reference>
<evidence type="ECO:0000256" key="1">
    <source>
        <dbReference type="ARBA" id="ARBA00005234"/>
    </source>
</evidence>
<evidence type="ECO:0000256" key="4">
    <source>
        <dbReference type="SAM" id="MobiDB-lite"/>
    </source>
</evidence>
<keyword evidence="2" id="KW-0645">Protease</keyword>
<feature type="region of interest" description="Disordered" evidence="4">
    <location>
        <begin position="53"/>
        <end position="79"/>
    </location>
</feature>
<comment type="similarity">
    <text evidence="1">Belongs to the peptidase C48 family.</text>
</comment>
<name>A0A2G2ZPQ5_CAPAN</name>
<dbReference type="SUPFAM" id="SSF54001">
    <property type="entry name" value="Cysteine proteinases"/>
    <property type="match status" value="1"/>
</dbReference>
<keyword evidence="7" id="KW-1185">Reference proteome</keyword>
<evidence type="ECO:0000313" key="7">
    <source>
        <dbReference type="Proteomes" id="UP000222542"/>
    </source>
</evidence>
<dbReference type="GO" id="GO:0006508">
    <property type="term" value="P:proteolysis"/>
    <property type="evidence" value="ECO:0007669"/>
    <property type="project" value="UniProtKB-KW"/>
</dbReference>
<dbReference type="PANTHER" id="PTHR33022">
    <property type="entry name" value="DUF1985 DOMAIN-CONTAINING PROTEIN"/>
    <property type="match status" value="1"/>
</dbReference>
<gene>
    <name evidence="6" type="ORF">T459_12419</name>
</gene>
<feature type="domain" description="Ubiquitin-like protease family profile" evidence="5">
    <location>
        <begin position="341"/>
        <end position="368"/>
    </location>
</feature>
<dbReference type="Gene3D" id="3.40.395.10">
    <property type="entry name" value="Adenoviral Proteinase, Chain A"/>
    <property type="match status" value="1"/>
</dbReference>
<reference evidence="6 7" key="2">
    <citation type="journal article" date="2017" name="Genome Biol.">
        <title>New reference genome sequences of hot pepper reveal the massive evolution of plant disease-resistance genes by retroduplication.</title>
        <authorList>
            <person name="Kim S."/>
            <person name="Park J."/>
            <person name="Yeom S.I."/>
            <person name="Kim Y.M."/>
            <person name="Seo E."/>
            <person name="Kim K.T."/>
            <person name="Kim M.S."/>
            <person name="Lee J.M."/>
            <person name="Cheong K."/>
            <person name="Shin H.S."/>
            <person name="Kim S.B."/>
            <person name="Han K."/>
            <person name="Lee J."/>
            <person name="Park M."/>
            <person name="Lee H.A."/>
            <person name="Lee H.Y."/>
            <person name="Lee Y."/>
            <person name="Oh S."/>
            <person name="Lee J.H."/>
            <person name="Choi E."/>
            <person name="Choi E."/>
            <person name="Lee S.E."/>
            <person name="Jeon J."/>
            <person name="Kim H."/>
            <person name="Choi G."/>
            <person name="Song H."/>
            <person name="Lee J."/>
            <person name="Lee S.C."/>
            <person name="Kwon J.K."/>
            <person name="Lee H.Y."/>
            <person name="Koo N."/>
            <person name="Hong Y."/>
            <person name="Kim R.W."/>
            <person name="Kang W.H."/>
            <person name="Huh J.H."/>
            <person name="Kang B.C."/>
            <person name="Yang T.J."/>
            <person name="Lee Y.H."/>
            <person name="Bennetzen J.L."/>
            <person name="Choi D."/>
        </authorList>
    </citation>
    <scope>NUCLEOTIDE SEQUENCE [LARGE SCALE GENOMIC DNA]</scope>
    <source>
        <strain evidence="7">cv. CM334</strain>
    </source>
</reference>
<proteinExistence type="inferred from homology"/>
<dbReference type="InterPro" id="IPR003653">
    <property type="entry name" value="Peptidase_C48_C"/>
</dbReference>
<organism evidence="6 7">
    <name type="scientific">Capsicum annuum</name>
    <name type="common">Capsicum pepper</name>
    <dbReference type="NCBI Taxonomy" id="4072"/>
    <lineage>
        <taxon>Eukaryota</taxon>
        <taxon>Viridiplantae</taxon>
        <taxon>Streptophyta</taxon>
        <taxon>Embryophyta</taxon>
        <taxon>Tracheophyta</taxon>
        <taxon>Spermatophyta</taxon>
        <taxon>Magnoliopsida</taxon>
        <taxon>eudicotyledons</taxon>
        <taxon>Gunneridae</taxon>
        <taxon>Pentapetalae</taxon>
        <taxon>asterids</taxon>
        <taxon>lamiids</taxon>
        <taxon>Solanales</taxon>
        <taxon>Solanaceae</taxon>
        <taxon>Solanoideae</taxon>
        <taxon>Capsiceae</taxon>
        <taxon>Capsicum</taxon>
    </lineage>
</organism>
<dbReference type="Proteomes" id="UP000222542">
    <property type="component" value="Unassembled WGS sequence"/>
</dbReference>
<comment type="caution">
    <text evidence="6">The sequence shown here is derived from an EMBL/GenBank/DDBJ whole genome shotgun (WGS) entry which is preliminary data.</text>
</comment>
<dbReference type="Pfam" id="PF02902">
    <property type="entry name" value="Peptidase_C48"/>
    <property type="match status" value="1"/>
</dbReference>
<keyword evidence="3" id="KW-0378">Hydrolase</keyword>
<evidence type="ECO:0000313" key="6">
    <source>
        <dbReference type="EMBL" id="PHT83976.1"/>
    </source>
</evidence>
<evidence type="ECO:0000256" key="3">
    <source>
        <dbReference type="ARBA" id="ARBA00022801"/>
    </source>
</evidence>
<dbReference type="AlphaFoldDB" id="A0A2G2ZPQ5"/>